<proteinExistence type="predicted"/>
<keyword evidence="2" id="KW-0472">Membrane</keyword>
<keyword evidence="2" id="KW-1133">Transmembrane helix</keyword>
<protein>
    <submittedName>
        <fullName evidence="3">DUF6264 family protein</fullName>
    </submittedName>
</protein>
<accession>A0ABW2ZR22</accession>
<gene>
    <name evidence="3" type="ORF">ACFQZV_07190</name>
</gene>
<evidence type="ECO:0000313" key="3">
    <source>
        <dbReference type="EMBL" id="MFD0781083.1"/>
    </source>
</evidence>
<dbReference type="Pfam" id="PF19779">
    <property type="entry name" value="DUF6264"/>
    <property type="match status" value="1"/>
</dbReference>
<feature type="region of interest" description="Disordered" evidence="1">
    <location>
        <begin position="1"/>
        <end position="51"/>
    </location>
</feature>
<sequence>MTVGDEAARPRPRFGEYASEEEQRSRIRQPEVTDLLSTGGAPDEAPAATPVMAAPTPKPAGGANRLATILLLAVGAANVLFSVIGYLDLASSIERTLELMGVPGEFTNIAAAQTWGAVSAAVMVGGFVLTAVLAWRRLRAGRSSWWIPLVGAVVTYVIVSVCLSVPLLGDPAFTAYVTSLS</sequence>
<comment type="caution">
    <text evidence="3">The sequence shown here is derived from an EMBL/GenBank/DDBJ whole genome shotgun (WGS) entry which is preliminary data.</text>
</comment>
<feature type="transmembrane region" description="Helical" evidence="2">
    <location>
        <begin position="145"/>
        <end position="168"/>
    </location>
</feature>
<evidence type="ECO:0000313" key="4">
    <source>
        <dbReference type="Proteomes" id="UP001597042"/>
    </source>
</evidence>
<dbReference type="RefSeq" id="WP_378750262.1">
    <property type="nucleotide sequence ID" value="NZ_JBHSSV010000002.1"/>
</dbReference>
<reference evidence="4" key="1">
    <citation type="journal article" date="2019" name="Int. J. Syst. Evol. Microbiol.">
        <title>The Global Catalogue of Microorganisms (GCM) 10K type strain sequencing project: providing services to taxonomists for standard genome sequencing and annotation.</title>
        <authorList>
            <consortium name="The Broad Institute Genomics Platform"/>
            <consortium name="The Broad Institute Genome Sequencing Center for Infectious Disease"/>
            <person name="Wu L."/>
            <person name="Ma J."/>
        </authorList>
    </citation>
    <scope>NUCLEOTIDE SEQUENCE [LARGE SCALE GENOMIC DNA]</scope>
    <source>
        <strain evidence="4">CCUG 50754</strain>
    </source>
</reference>
<keyword evidence="4" id="KW-1185">Reference proteome</keyword>
<name>A0ABW2ZR22_9MICO</name>
<dbReference type="Proteomes" id="UP001597042">
    <property type="component" value="Unassembled WGS sequence"/>
</dbReference>
<organism evidence="3 4">
    <name type="scientific">Microbacterium koreense</name>
    <dbReference type="NCBI Taxonomy" id="323761"/>
    <lineage>
        <taxon>Bacteria</taxon>
        <taxon>Bacillati</taxon>
        <taxon>Actinomycetota</taxon>
        <taxon>Actinomycetes</taxon>
        <taxon>Micrococcales</taxon>
        <taxon>Microbacteriaceae</taxon>
        <taxon>Microbacterium</taxon>
    </lineage>
</organism>
<dbReference type="EMBL" id="JBHTIM010000001">
    <property type="protein sequence ID" value="MFD0781083.1"/>
    <property type="molecule type" value="Genomic_DNA"/>
</dbReference>
<feature type="transmembrane region" description="Helical" evidence="2">
    <location>
        <begin position="66"/>
        <end position="89"/>
    </location>
</feature>
<evidence type="ECO:0000256" key="1">
    <source>
        <dbReference type="SAM" id="MobiDB-lite"/>
    </source>
</evidence>
<feature type="transmembrane region" description="Helical" evidence="2">
    <location>
        <begin position="109"/>
        <end position="133"/>
    </location>
</feature>
<dbReference type="InterPro" id="IPR046231">
    <property type="entry name" value="DUF6264"/>
</dbReference>
<keyword evidence="2" id="KW-0812">Transmembrane</keyword>
<feature type="compositionally biased region" description="Basic and acidic residues" evidence="1">
    <location>
        <begin position="21"/>
        <end position="31"/>
    </location>
</feature>
<evidence type="ECO:0000256" key="2">
    <source>
        <dbReference type="SAM" id="Phobius"/>
    </source>
</evidence>